<evidence type="ECO:0000313" key="2">
    <source>
        <dbReference type="EMBL" id="KAL2056266.1"/>
    </source>
</evidence>
<dbReference type="EMBL" id="JBHFEH010000008">
    <property type="protein sequence ID" value="KAL2056266.1"/>
    <property type="molecule type" value="Genomic_DNA"/>
</dbReference>
<feature type="region of interest" description="Disordered" evidence="1">
    <location>
        <begin position="470"/>
        <end position="496"/>
    </location>
</feature>
<gene>
    <name evidence="2" type="ORF">ABVK25_003289</name>
</gene>
<proteinExistence type="predicted"/>
<dbReference type="Proteomes" id="UP001590951">
    <property type="component" value="Unassembled WGS sequence"/>
</dbReference>
<keyword evidence="3" id="KW-1185">Reference proteome</keyword>
<evidence type="ECO:0000313" key="3">
    <source>
        <dbReference type="Proteomes" id="UP001590951"/>
    </source>
</evidence>
<reference evidence="2 3" key="1">
    <citation type="submission" date="2024-09" db="EMBL/GenBank/DDBJ databases">
        <title>Rethinking Asexuality: The Enigmatic Case of Functional Sexual Genes in Lepraria (Stereocaulaceae).</title>
        <authorList>
            <person name="Doellman M."/>
            <person name="Sun Y."/>
            <person name="Barcenas-Pena A."/>
            <person name="Lumbsch H.T."/>
            <person name="Grewe F."/>
        </authorList>
    </citation>
    <scope>NUCLEOTIDE SEQUENCE [LARGE SCALE GENOMIC DNA]</scope>
    <source>
        <strain evidence="2 3">Grewe 0041</strain>
    </source>
</reference>
<feature type="region of interest" description="Disordered" evidence="1">
    <location>
        <begin position="1"/>
        <end position="23"/>
    </location>
</feature>
<name>A0ABR4BHE9_9LECA</name>
<protein>
    <submittedName>
        <fullName evidence="2">Uncharacterized protein</fullName>
    </submittedName>
</protein>
<accession>A0ABR4BHE9</accession>
<organism evidence="2 3">
    <name type="scientific">Lepraria finkii</name>
    <dbReference type="NCBI Taxonomy" id="1340010"/>
    <lineage>
        <taxon>Eukaryota</taxon>
        <taxon>Fungi</taxon>
        <taxon>Dikarya</taxon>
        <taxon>Ascomycota</taxon>
        <taxon>Pezizomycotina</taxon>
        <taxon>Lecanoromycetes</taxon>
        <taxon>OSLEUM clade</taxon>
        <taxon>Lecanoromycetidae</taxon>
        <taxon>Lecanorales</taxon>
        <taxon>Lecanorineae</taxon>
        <taxon>Stereocaulaceae</taxon>
        <taxon>Lepraria</taxon>
    </lineage>
</organism>
<sequence>MARGMARTGSGRPVFSELQQNGDIPPSTLAAQLVNHFTDGRKHSKNQDQETFRQLLQEVLDAEDEQQPRPEAFETNSHVNYKLIYVIFKAGLEVLISEDPFNRPDEQDRQANDSLAAIEHTIRRNPDVLFVVPSSQETDPKSKVPLYLWLVPKLMALTGYSKSDRIRDGVIRLLKTAVVVERKVHVREVKINSVLKYIKGCTKDLLSYFEASASGSVSIQTLPQPVVPSAATIAEICPDHLQYRELQGAVEIRFSDIAFANDATISFLFLVITSADTNGAGMRSSTATENGWALSSLTRFWDSVAMEGVSPKYNRISHRCLVHFLGALRTFVSRMAGVKSPSALVTRSAILSSEALCTLLNTQPLRLDSTIERELCMILFEFASLSQKSQSLRQTFLEHIVPTLHGAEEDRSQSSGFGPDLKHAMSFVMHLHDQKSQFGVPSLSQAPSWSFKDPGIQQICRKYLHNARYDPERGDTERPSKRARPSAVNGKNSSSDVRSKIVNGIKDLLGGQEHAKLVSLSQIAVQVTLFPMPHCTVDMDQ</sequence>
<evidence type="ECO:0000256" key="1">
    <source>
        <dbReference type="SAM" id="MobiDB-lite"/>
    </source>
</evidence>
<comment type="caution">
    <text evidence="2">The sequence shown here is derived from an EMBL/GenBank/DDBJ whole genome shotgun (WGS) entry which is preliminary data.</text>
</comment>
<feature type="compositionally biased region" description="Basic and acidic residues" evidence="1">
    <location>
        <begin position="470"/>
        <end position="480"/>
    </location>
</feature>